<protein>
    <submittedName>
        <fullName evidence="3">Uncharacterized protein</fullName>
    </submittedName>
</protein>
<keyword evidence="4" id="KW-1185">Reference proteome</keyword>
<dbReference type="Proteomes" id="UP000479190">
    <property type="component" value="Unassembled WGS sequence"/>
</dbReference>
<keyword evidence="1" id="KW-0175">Coiled coil</keyword>
<feature type="compositionally biased region" description="Polar residues" evidence="2">
    <location>
        <begin position="1"/>
        <end position="10"/>
    </location>
</feature>
<organism evidence="3 4">
    <name type="scientific">Trichogramma brassicae</name>
    <dbReference type="NCBI Taxonomy" id="86971"/>
    <lineage>
        <taxon>Eukaryota</taxon>
        <taxon>Metazoa</taxon>
        <taxon>Ecdysozoa</taxon>
        <taxon>Arthropoda</taxon>
        <taxon>Hexapoda</taxon>
        <taxon>Insecta</taxon>
        <taxon>Pterygota</taxon>
        <taxon>Neoptera</taxon>
        <taxon>Endopterygota</taxon>
        <taxon>Hymenoptera</taxon>
        <taxon>Apocrita</taxon>
        <taxon>Proctotrupomorpha</taxon>
        <taxon>Chalcidoidea</taxon>
        <taxon>Trichogrammatidae</taxon>
        <taxon>Trichogramma</taxon>
    </lineage>
</organism>
<reference evidence="3 4" key="1">
    <citation type="submission" date="2020-02" db="EMBL/GenBank/DDBJ databases">
        <authorList>
            <person name="Ferguson B K."/>
        </authorList>
    </citation>
    <scope>NUCLEOTIDE SEQUENCE [LARGE SCALE GENOMIC DNA]</scope>
</reference>
<dbReference type="EMBL" id="CADCXV010000333">
    <property type="protein sequence ID" value="CAB0029514.1"/>
    <property type="molecule type" value="Genomic_DNA"/>
</dbReference>
<evidence type="ECO:0000313" key="4">
    <source>
        <dbReference type="Proteomes" id="UP000479190"/>
    </source>
</evidence>
<feature type="coiled-coil region" evidence="1">
    <location>
        <begin position="84"/>
        <end position="144"/>
    </location>
</feature>
<name>A0A6H5I3B4_9HYME</name>
<dbReference type="AlphaFoldDB" id="A0A6H5I3B4"/>
<sequence length="206" mass="23700">MEPDIRTSSAGADRRSFHSSWRKPEKREGLARWQIKKRGKFFPDSWDGVGRHSHYIPILAIRSATRAPMDQIFRIFTARTKTRKAQTKTQKARLKTQKARAKAQIARTKAQIARTMAQNARAKAQKAQTKARKAQAMAQNARTKPLENQEAVSRLLLTFDPARTRNRERQKIYAETHVLRCVSVALLYTYSHVNKQISARCTLTKE</sequence>
<feature type="compositionally biased region" description="Basic and acidic residues" evidence="2">
    <location>
        <begin position="12"/>
        <end position="29"/>
    </location>
</feature>
<gene>
    <name evidence="3" type="ORF">TBRA_LOCUS1549</name>
</gene>
<evidence type="ECO:0000313" key="3">
    <source>
        <dbReference type="EMBL" id="CAB0029514.1"/>
    </source>
</evidence>
<proteinExistence type="predicted"/>
<feature type="region of interest" description="Disordered" evidence="2">
    <location>
        <begin position="1"/>
        <end position="29"/>
    </location>
</feature>
<evidence type="ECO:0000256" key="1">
    <source>
        <dbReference type="SAM" id="Coils"/>
    </source>
</evidence>
<evidence type="ECO:0000256" key="2">
    <source>
        <dbReference type="SAM" id="MobiDB-lite"/>
    </source>
</evidence>
<accession>A0A6H5I3B4</accession>